<dbReference type="AlphaFoldDB" id="A0A223KXN7"/>
<dbReference type="KEGG" id="bcoh:BC6307_03445"/>
<dbReference type="EMBL" id="CP018866">
    <property type="protein sequence ID" value="AST94209.1"/>
    <property type="molecule type" value="Genomic_DNA"/>
</dbReference>
<dbReference type="Gene3D" id="1.20.120.520">
    <property type="entry name" value="nmb1532 protein domain like"/>
    <property type="match status" value="1"/>
</dbReference>
<gene>
    <name evidence="2" type="ORF">BC6307_03445</name>
</gene>
<keyword evidence="3" id="KW-1185">Reference proteome</keyword>
<dbReference type="STRING" id="1314751.GCA_001591425_02560"/>
<organism evidence="2 3">
    <name type="scientific">Sutcliffiella cohnii</name>
    <dbReference type="NCBI Taxonomy" id="33932"/>
    <lineage>
        <taxon>Bacteria</taxon>
        <taxon>Bacillati</taxon>
        <taxon>Bacillota</taxon>
        <taxon>Bacilli</taxon>
        <taxon>Bacillales</taxon>
        <taxon>Bacillaceae</taxon>
        <taxon>Sutcliffiella</taxon>
    </lineage>
</organism>
<proteinExistence type="predicted"/>
<evidence type="ECO:0000313" key="2">
    <source>
        <dbReference type="EMBL" id="AST94209.1"/>
    </source>
</evidence>
<evidence type="ECO:0000313" key="3">
    <source>
        <dbReference type="Proteomes" id="UP000215224"/>
    </source>
</evidence>
<dbReference type="GO" id="GO:0005886">
    <property type="term" value="C:plasma membrane"/>
    <property type="evidence" value="ECO:0007669"/>
    <property type="project" value="TreeGrafter"/>
</dbReference>
<accession>A0A223KXN7</accession>
<dbReference type="InterPro" id="IPR012312">
    <property type="entry name" value="Hemerythrin-like"/>
</dbReference>
<dbReference type="PANTHER" id="PTHR39966">
    <property type="entry name" value="BLL2471 PROTEIN-RELATED"/>
    <property type="match status" value="1"/>
</dbReference>
<dbReference type="Pfam" id="PF01814">
    <property type="entry name" value="Hemerythrin"/>
    <property type="match status" value="1"/>
</dbReference>
<reference evidence="2 3" key="1">
    <citation type="submission" date="2016-12" db="EMBL/GenBank/DDBJ databases">
        <title>The whole genome sequencing and assembly of Bacillus cohnii DSM 6307T strain.</title>
        <authorList>
            <person name="Lee Y.-J."/>
            <person name="Yi H."/>
            <person name="Bahn Y.-S."/>
            <person name="Kim J.F."/>
            <person name="Lee D.-W."/>
        </authorList>
    </citation>
    <scope>NUCLEOTIDE SEQUENCE [LARGE SCALE GENOMIC DNA]</scope>
    <source>
        <strain evidence="2 3">DSM 6307</strain>
    </source>
</reference>
<evidence type="ECO:0000259" key="1">
    <source>
        <dbReference type="Pfam" id="PF01814"/>
    </source>
</evidence>
<dbReference type="Proteomes" id="UP000215224">
    <property type="component" value="Chromosome"/>
</dbReference>
<dbReference type="PANTHER" id="PTHR39966:SF3">
    <property type="entry name" value="DUF438 DOMAIN-CONTAINING PROTEIN"/>
    <property type="match status" value="1"/>
</dbReference>
<feature type="domain" description="Hemerythrin-like" evidence="1">
    <location>
        <begin position="16"/>
        <end position="155"/>
    </location>
</feature>
<sequence>MFNDLNREPIQLSQGLQLLKSEHGPLNEAKAEMNNLARDYAQNTEPSQYKKSLLHLRTIVTNFFDELHVHSEKEEGYLFKMMEKYIGKESGPLVVMEYEHDEAKRNIHEFLARTENITEPIQPETFEKLLIHVMTTYDVLTSHFMKEEQVLFPMAEQYLTVEEKELLLERVK</sequence>
<name>A0A223KXN7_9BACI</name>
<protein>
    <recommendedName>
        <fullName evidence="1">Hemerythrin-like domain-containing protein</fullName>
    </recommendedName>
</protein>